<comment type="caution">
    <text evidence="2">The sequence shown here is derived from an EMBL/GenBank/DDBJ whole genome shotgun (WGS) entry which is preliminary data.</text>
</comment>
<reference evidence="2" key="1">
    <citation type="submission" date="2021-02" db="EMBL/GenBank/DDBJ databases">
        <authorList>
            <person name="Steward A R."/>
        </authorList>
    </citation>
    <scope>NUCLEOTIDE SEQUENCE</scope>
</reference>
<proteinExistence type="predicted"/>
<dbReference type="OrthoDB" id="6266590at2759"/>
<name>A0A821WXI5_9NEOP</name>
<gene>
    <name evidence="2" type="ORF">PMACD_LOCUS13948</name>
</gene>
<feature type="signal peptide" evidence="1">
    <location>
        <begin position="1"/>
        <end position="31"/>
    </location>
</feature>
<dbReference type="Proteomes" id="UP000663880">
    <property type="component" value="Unassembled WGS sequence"/>
</dbReference>
<dbReference type="EMBL" id="CAJOBZ010000063">
    <property type="protein sequence ID" value="CAF4932110.1"/>
    <property type="molecule type" value="Genomic_DNA"/>
</dbReference>
<sequence>MPPIKILIQFLFIQNFLLSLLSHWLGPHAWTAGTNIDGMYTNPMNALAMLVDYSEEQDIIELVPNIILNPGFMETDPVRPKEQIVKSAECPGPGKPRRV</sequence>
<evidence type="ECO:0000313" key="2">
    <source>
        <dbReference type="EMBL" id="CAF4932110.1"/>
    </source>
</evidence>
<keyword evidence="3" id="KW-1185">Reference proteome</keyword>
<protein>
    <submittedName>
        <fullName evidence="2">Uncharacterized protein</fullName>
    </submittedName>
</protein>
<dbReference type="AlphaFoldDB" id="A0A821WXI5"/>
<accession>A0A821WXI5</accession>
<feature type="chain" id="PRO_5032590554" evidence="1">
    <location>
        <begin position="32"/>
        <end position="99"/>
    </location>
</feature>
<organism evidence="2 3">
    <name type="scientific">Pieris macdunnoughi</name>
    <dbReference type="NCBI Taxonomy" id="345717"/>
    <lineage>
        <taxon>Eukaryota</taxon>
        <taxon>Metazoa</taxon>
        <taxon>Ecdysozoa</taxon>
        <taxon>Arthropoda</taxon>
        <taxon>Hexapoda</taxon>
        <taxon>Insecta</taxon>
        <taxon>Pterygota</taxon>
        <taxon>Neoptera</taxon>
        <taxon>Endopterygota</taxon>
        <taxon>Lepidoptera</taxon>
        <taxon>Glossata</taxon>
        <taxon>Ditrysia</taxon>
        <taxon>Papilionoidea</taxon>
        <taxon>Pieridae</taxon>
        <taxon>Pierinae</taxon>
        <taxon>Pieris</taxon>
    </lineage>
</organism>
<evidence type="ECO:0000256" key="1">
    <source>
        <dbReference type="SAM" id="SignalP"/>
    </source>
</evidence>
<evidence type="ECO:0000313" key="3">
    <source>
        <dbReference type="Proteomes" id="UP000663880"/>
    </source>
</evidence>
<keyword evidence="1" id="KW-0732">Signal</keyword>